<organism evidence="1 2">
    <name type="scientific">Hibiscus sabdariffa</name>
    <name type="common">roselle</name>
    <dbReference type="NCBI Taxonomy" id="183260"/>
    <lineage>
        <taxon>Eukaryota</taxon>
        <taxon>Viridiplantae</taxon>
        <taxon>Streptophyta</taxon>
        <taxon>Embryophyta</taxon>
        <taxon>Tracheophyta</taxon>
        <taxon>Spermatophyta</taxon>
        <taxon>Magnoliopsida</taxon>
        <taxon>eudicotyledons</taxon>
        <taxon>Gunneridae</taxon>
        <taxon>Pentapetalae</taxon>
        <taxon>rosids</taxon>
        <taxon>malvids</taxon>
        <taxon>Malvales</taxon>
        <taxon>Malvaceae</taxon>
        <taxon>Malvoideae</taxon>
        <taxon>Hibiscus</taxon>
    </lineage>
</organism>
<sequence>MAMRGSFKCENSESVCTGTQQAELKQHIAIFQRFGQMLSGMRMVGTGLIRRMKLETQIATYMKFNSIKVYALEQDRVWAGNKMRRNHPMITTTARLFKSASGPKYLGPLEVDKLPMDAWENWCKHGVVCFGHEIARMLKVYFADPRTLSVYHVIDFDYMRCELPWESAGCILSGSKIYILGGYGDGPDEDGDGDPIDVYFCDVSTPPEFWDGNYEWQWQQGPSLNSCKIHPVVFSLMGNIYVFSASHIDYDDGSYLSDLFEVLKDGSCQWEVLPPPPPSYTPRYSQGTFKINDKMVVICNGKDVVMYDAERNEWTTSTEKPSAQYYDMNYTMDCLHVEENGLFDPSEHGISHMLGFFSQFFQTCVGKEQLGIRKEPEWHLFQIKDRKFCFIVLYKVYWHFSYTRAQVGTFGLEELTKWIFPTNAAAQRGHFRIADWKSEY</sequence>
<evidence type="ECO:0008006" key="3">
    <source>
        <dbReference type="Google" id="ProtNLM"/>
    </source>
</evidence>
<accession>A0ABR2S8N1</accession>
<dbReference type="Proteomes" id="UP001396334">
    <property type="component" value="Unassembled WGS sequence"/>
</dbReference>
<dbReference type="EMBL" id="JBBPBN010000016">
    <property type="protein sequence ID" value="KAK9021601.1"/>
    <property type="molecule type" value="Genomic_DNA"/>
</dbReference>
<comment type="caution">
    <text evidence="1">The sequence shown here is derived from an EMBL/GenBank/DDBJ whole genome shotgun (WGS) entry which is preliminary data.</text>
</comment>
<dbReference type="Pfam" id="PF07893">
    <property type="entry name" value="DUF1668"/>
    <property type="match status" value="1"/>
</dbReference>
<evidence type="ECO:0000313" key="1">
    <source>
        <dbReference type="EMBL" id="KAK9021601.1"/>
    </source>
</evidence>
<dbReference type="InterPro" id="IPR012871">
    <property type="entry name" value="DUF1668_ORYSA"/>
</dbReference>
<gene>
    <name evidence="1" type="ORF">V6N11_011582</name>
</gene>
<dbReference type="Gene3D" id="2.120.10.80">
    <property type="entry name" value="Kelch-type beta propeller"/>
    <property type="match status" value="1"/>
</dbReference>
<protein>
    <recommendedName>
        <fullName evidence="3">F-box/kelch-repeat protein</fullName>
    </recommendedName>
</protein>
<evidence type="ECO:0000313" key="2">
    <source>
        <dbReference type="Proteomes" id="UP001396334"/>
    </source>
</evidence>
<proteinExistence type="predicted"/>
<dbReference type="InterPro" id="IPR015915">
    <property type="entry name" value="Kelch-typ_b-propeller"/>
</dbReference>
<reference evidence="1 2" key="1">
    <citation type="journal article" date="2024" name="G3 (Bethesda)">
        <title>Genome assembly of Hibiscus sabdariffa L. provides insights into metabolisms of medicinal natural products.</title>
        <authorList>
            <person name="Kim T."/>
        </authorList>
    </citation>
    <scope>NUCLEOTIDE SEQUENCE [LARGE SCALE GENOMIC DNA]</scope>
    <source>
        <strain evidence="1">TK-2024</strain>
        <tissue evidence="1">Old leaves</tissue>
    </source>
</reference>
<keyword evidence="2" id="KW-1185">Reference proteome</keyword>
<name>A0ABR2S8N1_9ROSI</name>
<dbReference type="SUPFAM" id="SSF117281">
    <property type="entry name" value="Kelch motif"/>
    <property type="match status" value="1"/>
</dbReference>